<feature type="domain" description="FAD dependent oxidoreductase" evidence="2">
    <location>
        <begin position="5"/>
        <end position="365"/>
    </location>
</feature>
<dbReference type="Gene3D" id="3.30.1360.120">
    <property type="entry name" value="Probable tRNA modification gtpase trme, domain 1"/>
    <property type="match status" value="1"/>
</dbReference>
<dbReference type="InterPro" id="IPR032503">
    <property type="entry name" value="FAO_M"/>
</dbReference>
<dbReference type="Proteomes" id="UP001227101">
    <property type="component" value="Chromosome"/>
</dbReference>
<comment type="similarity">
    <text evidence="1">Belongs to the GcvT family.</text>
</comment>
<dbReference type="SUPFAM" id="SSF103025">
    <property type="entry name" value="Folate-binding domain"/>
    <property type="match status" value="1"/>
</dbReference>
<dbReference type="SUPFAM" id="SSF101790">
    <property type="entry name" value="Aminomethyltransferase beta-barrel domain"/>
    <property type="match status" value="1"/>
</dbReference>
<accession>A0ABY8Y0Y6</accession>
<dbReference type="Pfam" id="PF08669">
    <property type="entry name" value="GCV_T_C"/>
    <property type="match status" value="1"/>
</dbReference>
<keyword evidence="7" id="KW-1185">Reference proteome</keyword>
<evidence type="ECO:0000313" key="6">
    <source>
        <dbReference type="EMBL" id="WIV61655.1"/>
    </source>
</evidence>
<gene>
    <name evidence="6" type="ORF">QP939_25140</name>
</gene>
<dbReference type="Gene3D" id="3.30.9.10">
    <property type="entry name" value="D-Amino Acid Oxidase, subunit A, domain 2"/>
    <property type="match status" value="1"/>
</dbReference>
<dbReference type="InterPro" id="IPR028896">
    <property type="entry name" value="GcvT/YgfZ/DmdA"/>
</dbReference>
<proteinExistence type="inferred from homology"/>
<dbReference type="Gene3D" id="2.40.30.110">
    <property type="entry name" value="Aminomethyltransferase beta-barrel domains"/>
    <property type="match status" value="1"/>
</dbReference>
<evidence type="ECO:0000259" key="2">
    <source>
        <dbReference type="Pfam" id="PF01266"/>
    </source>
</evidence>
<name>A0ABY8Y0Y6_9PSEU</name>
<feature type="domain" description="Aminomethyltransferase C-terminal" evidence="4">
    <location>
        <begin position="722"/>
        <end position="800"/>
    </location>
</feature>
<dbReference type="RefSeq" id="WP_285459266.1">
    <property type="nucleotide sequence ID" value="NZ_CP127173.1"/>
</dbReference>
<dbReference type="Pfam" id="PF16350">
    <property type="entry name" value="FAO_M"/>
    <property type="match status" value="1"/>
</dbReference>
<evidence type="ECO:0000313" key="7">
    <source>
        <dbReference type="Proteomes" id="UP001227101"/>
    </source>
</evidence>
<dbReference type="PANTHER" id="PTHR43757">
    <property type="entry name" value="AMINOMETHYLTRANSFERASE"/>
    <property type="match status" value="1"/>
</dbReference>
<reference evidence="6 7" key="1">
    <citation type="submission" date="2023-06" db="EMBL/GenBank/DDBJ databases">
        <authorList>
            <person name="Oyuntsetseg B."/>
            <person name="Kim S.B."/>
        </authorList>
    </citation>
    <scope>NUCLEOTIDE SEQUENCE [LARGE SCALE GENOMIC DNA]</scope>
    <source>
        <strain evidence="6 7">2-2</strain>
    </source>
</reference>
<dbReference type="InterPro" id="IPR027266">
    <property type="entry name" value="TrmE/GcvT-like"/>
</dbReference>
<evidence type="ECO:0000259" key="5">
    <source>
        <dbReference type="Pfam" id="PF16350"/>
    </source>
</evidence>
<evidence type="ECO:0000256" key="1">
    <source>
        <dbReference type="ARBA" id="ARBA00008609"/>
    </source>
</evidence>
<feature type="domain" description="FAD dependent oxidoreductase central" evidence="5">
    <location>
        <begin position="368"/>
        <end position="422"/>
    </location>
</feature>
<evidence type="ECO:0000259" key="3">
    <source>
        <dbReference type="Pfam" id="PF01571"/>
    </source>
</evidence>
<dbReference type="InterPro" id="IPR006222">
    <property type="entry name" value="GCVT_N"/>
</dbReference>
<feature type="domain" description="GCVT N-terminal" evidence="3">
    <location>
        <begin position="425"/>
        <end position="705"/>
    </location>
</feature>
<evidence type="ECO:0000259" key="4">
    <source>
        <dbReference type="Pfam" id="PF08669"/>
    </source>
</evidence>
<dbReference type="EMBL" id="CP127173">
    <property type="protein sequence ID" value="WIV61655.1"/>
    <property type="molecule type" value="Genomic_DNA"/>
</dbReference>
<dbReference type="SUPFAM" id="SSF54373">
    <property type="entry name" value="FAD-linked reductases, C-terminal domain"/>
    <property type="match status" value="1"/>
</dbReference>
<dbReference type="InterPro" id="IPR029043">
    <property type="entry name" value="GcvT/YgfZ_C"/>
</dbReference>
<dbReference type="InterPro" id="IPR006076">
    <property type="entry name" value="FAD-dep_OxRdtase"/>
</dbReference>
<dbReference type="InterPro" id="IPR013977">
    <property type="entry name" value="GcvT_C"/>
</dbReference>
<sequence>MTAPRVVIIGAGIVGANLADELTARGWSDVTVLDRGPLPRTGGSTSHAPGLVFQTNASKAMTDFARYTVEKLRSLDCFLQVGGMEVATTPARWEDLKRKRGWATSWGVEGSLIGPDECVRRWPLLDGSRIFGALHVPTDGLARAAKAVEVLISRAGERGARFVGGTRVTDVLQDGGRVTGVRTDQGDFPADVVVSCAGFWGREIGAMVGMDVPLLPLAHQYAKTGQVAELVGRNTEAVEASLPILRHQDQDLYFREHVDRLGIGSYAHRPMPVEESTLDPTVTETAMPSMLPFTEDDFAPSWEESQLLLPALRQTKVEEGFNGIFSFTPDGQSLIGESADVRGFWLAEAIWVTHSAGIAKAVAELLVDGHSEVDTHEIDVHRFEEVQLAPSYVHETAQQNFVEVYDILHPLQPKLSPRDLRVTPFHARQRELGAVFLEAGGWERPHWFEANAPLLKKLPHDWLPPARDAWSAQFHSPIAAAEAWHTRNGVALYDMTPLKRVEISGPGSLEFLQSLTTNQLDKSVGSVTYTLMLDNAGGVRSDVTVARLEPEVFQVGINGNIDVDHFVKHAPPGVQVRDITGGTCCVGVWGPLARDLVQPLSHEDFSHQGLKYFRARRARIAGVPVVAMRLSYVGELGWEIYTSADNGLRLWDALWAAGQPLGVIAAGRAAFNSLRLEKGYRLWGTDMTTEHDPYEAGVGFAVRPAKGPFLGREALEGRTPTRRLRCLTIDDGRTVVLGKEPVFVDGAAAGYVTSAAYGYTVGRPIAYAWLPASAEVGTGVEIEYFGRRVAATVAEEPLVDPGMERIRR</sequence>
<dbReference type="InterPro" id="IPR036188">
    <property type="entry name" value="FAD/NAD-bd_sf"/>
</dbReference>
<protein>
    <submittedName>
        <fullName evidence="6">FAD-dependent oxidoreductase</fullName>
    </submittedName>
</protein>
<dbReference type="Gene3D" id="3.30.70.1400">
    <property type="entry name" value="Aminomethyltransferase beta-barrel domains"/>
    <property type="match status" value="1"/>
</dbReference>
<dbReference type="PANTHER" id="PTHR43757:SF2">
    <property type="entry name" value="AMINOMETHYLTRANSFERASE, MITOCHONDRIAL"/>
    <property type="match status" value="1"/>
</dbReference>
<organism evidence="6 7">
    <name type="scientific">Amycolatopsis nalaikhensis</name>
    <dbReference type="NCBI Taxonomy" id="715472"/>
    <lineage>
        <taxon>Bacteria</taxon>
        <taxon>Bacillati</taxon>
        <taxon>Actinomycetota</taxon>
        <taxon>Actinomycetes</taxon>
        <taxon>Pseudonocardiales</taxon>
        <taxon>Pseudonocardiaceae</taxon>
        <taxon>Amycolatopsis</taxon>
    </lineage>
</organism>
<dbReference type="SUPFAM" id="SSF51905">
    <property type="entry name" value="FAD/NAD(P)-binding domain"/>
    <property type="match status" value="1"/>
</dbReference>
<dbReference type="Pfam" id="PF01266">
    <property type="entry name" value="DAO"/>
    <property type="match status" value="1"/>
</dbReference>
<dbReference type="Pfam" id="PF01571">
    <property type="entry name" value="GCV_T"/>
    <property type="match status" value="1"/>
</dbReference>
<dbReference type="Gene3D" id="3.50.50.60">
    <property type="entry name" value="FAD/NAD(P)-binding domain"/>
    <property type="match status" value="1"/>
</dbReference>